<dbReference type="KEGG" id="vg:77954433"/>
<feature type="region of interest" description="Disordered" evidence="1">
    <location>
        <begin position="32"/>
        <end position="68"/>
    </location>
</feature>
<dbReference type="RefSeq" id="YP_010678045.1">
    <property type="nucleotide sequence ID" value="NC_071029.1"/>
</dbReference>
<dbReference type="EMBL" id="MT639653">
    <property type="protein sequence ID" value="QNJ56567.1"/>
    <property type="molecule type" value="Genomic_DNA"/>
</dbReference>
<proteinExistence type="predicted"/>
<gene>
    <name evidence="2" type="primary">67</name>
    <name evidence="2" type="ORF">SEA_ELEZI_67</name>
</gene>
<keyword evidence="3" id="KW-1185">Reference proteome</keyword>
<name>A0A7G8LH45_9CAUD</name>
<organism evidence="2 3">
    <name type="scientific">Arthrobacter phage Elezi</name>
    <dbReference type="NCBI Taxonomy" id="2762410"/>
    <lineage>
        <taxon>Viruses</taxon>
        <taxon>Duplodnaviria</taxon>
        <taxon>Heunggongvirae</taxon>
        <taxon>Uroviricota</taxon>
        <taxon>Caudoviricetes</taxon>
        <taxon>Casidaviridae</taxon>
        <taxon>Yangvirus</taxon>
        <taxon>Yangvirus elezi</taxon>
    </lineage>
</organism>
<accession>A0A7G8LH45</accession>
<protein>
    <submittedName>
        <fullName evidence="2">Uncharacterized protein</fullName>
    </submittedName>
</protein>
<evidence type="ECO:0000313" key="2">
    <source>
        <dbReference type="EMBL" id="QNJ56567.1"/>
    </source>
</evidence>
<dbReference type="Proteomes" id="UP000515978">
    <property type="component" value="Genome"/>
</dbReference>
<feature type="compositionally biased region" description="Low complexity" evidence="1">
    <location>
        <begin position="34"/>
        <end position="48"/>
    </location>
</feature>
<evidence type="ECO:0000313" key="3">
    <source>
        <dbReference type="Proteomes" id="UP000515978"/>
    </source>
</evidence>
<reference evidence="3" key="1">
    <citation type="submission" date="2020-06" db="EMBL/GenBank/DDBJ databases">
        <authorList>
            <person name="Elezi E."/>
            <person name="DeCiucis M.A."/>
            <person name="Improta C.A."/>
            <person name="Lewis D."/>
            <person name="Lynch B.R."/>
            <person name="Myers T.S."/>
            <person name="Rokas S."/>
            <person name="Vargas L.D."/>
            <person name="Edgington N.P."/>
            <person name="Garlena R.A."/>
            <person name="Russell D.A."/>
            <person name="Pope W.H."/>
            <person name="Jacobs-Sera D."/>
            <person name="Hatfull G.F."/>
        </authorList>
    </citation>
    <scope>NUCLEOTIDE SEQUENCE [LARGE SCALE GENOMIC DNA]</scope>
</reference>
<sequence length="68" mass="7260">MRRKEAAPMMLMLQIRDIAVALKIGLHFGKVDKTPTAPAQAEAPASASDTPAPQPKRYPVGFTRNGGS</sequence>
<dbReference type="GeneID" id="77954433"/>
<evidence type="ECO:0000256" key="1">
    <source>
        <dbReference type="SAM" id="MobiDB-lite"/>
    </source>
</evidence>